<reference evidence="1" key="1">
    <citation type="submission" date="2023-10" db="EMBL/GenBank/DDBJ databases">
        <authorList>
            <person name="Rodriguez Cubillos JULIANA M."/>
            <person name="De Vega J."/>
        </authorList>
    </citation>
    <scope>NUCLEOTIDE SEQUENCE</scope>
</reference>
<comment type="caution">
    <text evidence="1">The sequence shown here is derived from an EMBL/GenBank/DDBJ whole genome shotgun (WGS) entry which is preliminary data.</text>
</comment>
<organism evidence="1 2">
    <name type="scientific">Trifolium pratense</name>
    <name type="common">Red clover</name>
    <dbReference type="NCBI Taxonomy" id="57577"/>
    <lineage>
        <taxon>Eukaryota</taxon>
        <taxon>Viridiplantae</taxon>
        <taxon>Streptophyta</taxon>
        <taxon>Embryophyta</taxon>
        <taxon>Tracheophyta</taxon>
        <taxon>Spermatophyta</taxon>
        <taxon>Magnoliopsida</taxon>
        <taxon>eudicotyledons</taxon>
        <taxon>Gunneridae</taxon>
        <taxon>Pentapetalae</taxon>
        <taxon>rosids</taxon>
        <taxon>fabids</taxon>
        <taxon>Fabales</taxon>
        <taxon>Fabaceae</taxon>
        <taxon>Papilionoideae</taxon>
        <taxon>50 kb inversion clade</taxon>
        <taxon>NPAAA clade</taxon>
        <taxon>Hologalegina</taxon>
        <taxon>IRL clade</taxon>
        <taxon>Trifolieae</taxon>
        <taxon>Trifolium</taxon>
    </lineage>
</organism>
<evidence type="ECO:0000313" key="2">
    <source>
        <dbReference type="Proteomes" id="UP001177021"/>
    </source>
</evidence>
<proteinExistence type="predicted"/>
<dbReference type="Proteomes" id="UP001177021">
    <property type="component" value="Unassembled WGS sequence"/>
</dbReference>
<name>A0ACB0IDI1_TRIPR</name>
<sequence length="416" mass="48583">MGRITRRQIENNCNCIYCCHHHADSELHDHHVNKNNNCKVVSNLLLPEELMFYIFTLVPLDSLFNSTRFVCKSWDAIIDSSHFAQMYERSARSKHVGLYVENPTDGSHSYLLEFKDGLNGQFERSDLGIPQLGSIIGVCDGIMMLLTNCRRVFVVNPILKRWLRIPPFPIPMERIKVSRQCTIARVPGTAKFKLFLVDVLKISKAFWYVFYVLRIGIDESWKEIARKKAPRRWCLKWQPLYTGGNDIYWITIDEVFVMDVDKEIIVQEYPVPTVSMVENPIIPIFLWMGDHLSCIACKAELYKTYQIYILNFDLGKWFLYHEMGHFDRDVACVCHKLGILNVRNMVFRFWINDQIIFQVALPRHELARNTLSDKKLIHFGYNVKTKQLTYIEEIGVGHFEVWLHTISLVSLPSSPT</sequence>
<accession>A0ACB0IDI1</accession>
<protein>
    <submittedName>
        <fullName evidence="1">Uncharacterized protein</fullName>
    </submittedName>
</protein>
<dbReference type="EMBL" id="CASHSV030000001">
    <property type="protein sequence ID" value="CAJ2630190.1"/>
    <property type="molecule type" value="Genomic_DNA"/>
</dbReference>
<keyword evidence="2" id="KW-1185">Reference proteome</keyword>
<gene>
    <name evidence="1" type="ORF">MILVUS5_LOCUS2015</name>
</gene>
<evidence type="ECO:0000313" key="1">
    <source>
        <dbReference type="EMBL" id="CAJ2630190.1"/>
    </source>
</evidence>